<dbReference type="PANTHER" id="PTHR30474:SF3">
    <property type="entry name" value="PEPTIDOGLYCAN GLYCOSYLTRANSFERASE RODA"/>
    <property type="match status" value="1"/>
</dbReference>
<feature type="transmembrane region" description="Helical" evidence="7">
    <location>
        <begin position="440"/>
        <end position="459"/>
    </location>
</feature>
<dbReference type="EMBL" id="JXSX01000001">
    <property type="protein sequence ID" value="KIR64451.1"/>
    <property type="molecule type" value="Genomic_DNA"/>
</dbReference>
<comment type="caution">
    <text evidence="8">The sequence shown here is derived from an EMBL/GenBank/DDBJ whole genome shotgun (WGS) entry which is preliminary data.</text>
</comment>
<dbReference type="GO" id="GO:0032153">
    <property type="term" value="C:cell division site"/>
    <property type="evidence" value="ECO:0007669"/>
    <property type="project" value="TreeGrafter"/>
</dbReference>
<evidence type="ECO:0000256" key="5">
    <source>
        <dbReference type="ARBA" id="ARBA00023136"/>
    </source>
</evidence>
<feature type="region of interest" description="Disordered" evidence="6">
    <location>
        <begin position="1"/>
        <end position="21"/>
    </location>
</feature>
<feature type="transmembrane region" description="Helical" evidence="7">
    <location>
        <begin position="88"/>
        <end position="107"/>
    </location>
</feature>
<evidence type="ECO:0000256" key="2">
    <source>
        <dbReference type="ARBA" id="ARBA00022692"/>
    </source>
</evidence>
<keyword evidence="9" id="KW-1185">Reference proteome</keyword>
<reference evidence="8 9" key="1">
    <citation type="submission" date="2015-01" db="EMBL/GenBank/DDBJ databases">
        <title>Sequencing and annotation of Micromonospora carbonacea strain JXNU-1 genome.</title>
        <authorList>
            <person name="Long Z."/>
            <person name="Huang Y."/>
            <person name="Jiang Y."/>
        </authorList>
    </citation>
    <scope>NUCLEOTIDE SEQUENCE [LARGE SCALE GENOMIC DNA]</scope>
    <source>
        <strain evidence="8 9">JXNU-1</strain>
    </source>
</reference>
<dbReference type="GO" id="GO:0015648">
    <property type="term" value="F:lipid-linked peptidoglycan transporter activity"/>
    <property type="evidence" value="ECO:0007669"/>
    <property type="project" value="TreeGrafter"/>
</dbReference>
<evidence type="ECO:0000313" key="8">
    <source>
        <dbReference type="EMBL" id="KIR64451.1"/>
    </source>
</evidence>
<gene>
    <name evidence="8" type="ORF">TK50_01875</name>
</gene>
<keyword evidence="3" id="KW-0133">Cell shape</keyword>
<evidence type="ECO:0000313" key="9">
    <source>
        <dbReference type="Proteomes" id="UP000032254"/>
    </source>
</evidence>
<dbReference type="Proteomes" id="UP000032254">
    <property type="component" value="Unassembled WGS sequence"/>
</dbReference>
<name>A0A0D0WZP1_9ACTN</name>
<feature type="transmembrane region" description="Helical" evidence="7">
    <location>
        <begin position="60"/>
        <end position="81"/>
    </location>
</feature>
<evidence type="ECO:0000256" key="4">
    <source>
        <dbReference type="ARBA" id="ARBA00022989"/>
    </source>
</evidence>
<feature type="transmembrane region" description="Helical" evidence="7">
    <location>
        <begin position="197"/>
        <end position="216"/>
    </location>
</feature>
<keyword evidence="5 7" id="KW-0472">Membrane</keyword>
<dbReference type="Pfam" id="PF01098">
    <property type="entry name" value="FTSW_RODA_SPOVE"/>
    <property type="match status" value="1"/>
</dbReference>
<protein>
    <submittedName>
        <fullName evidence="8">Cell cycle protein</fullName>
    </submittedName>
</protein>
<dbReference type="GO" id="GO:0008360">
    <property type="term" value="P:regulation of cell shape"/>
    <property type="evidence" value="ECO:0007669"/>
    <property type="project" value="UniProtKB-KW"/>
</dbReference>
<evidence type="ECO:0000256" key="6">
    <source>
        <dbReference type="SAM" id="MobiDB-lite"/>
    </source>
</evidence>
<feature type="transmembrane region" description="Helical" evidence="7">
    <location>
        <begin position="31"/>
        <end position="48"/>
    </location>
</feature>
<evidence type="ECO:0000256" key="7">
    <source>
        <dbReference type="SAM" id="Phobius"/>
    </source>
</evidence>
<feature type="transmembrane region" description="Helical" evidence="7">
    <location>
        <begin position="284"/>
        <end position="305"/>
    </location>
</feature>
<keyword evidence="2 7" id="KW-0812">Transmembrane</keyword>
<evidence type="ECO:0000256" key="3">
    <source>
        <dbReference type="ARBA" id="ARBA00022960"/>
    </source>
</evidence>
<feature type="transmembrane region" description="Helical" evidence="7">
    <location>
        <begin position="407"/>
        <end position="428"/>
    </location>
</feature>
<dbReference type="OrthoDB" id="9812661at2"/>
<dbReference type="GO" id="GO:0051301">
    <property type="term" value="P:cell division"/>
    <property type="evidence" value="ECO:0007669"/>
    <property type="project" value="InterPro"/>
</dbReference>
<feature type="transmembrane region" description="Helical" evidence="7">
    <location>
        <begin position="159"/>
        <end position="177"/>
    </location>
</feature>
<feature type="compositionally biased region" description="Low complexity" evidence="6">
    <location>
        <begin position="1"/>
        <end position="14"/>
    </location>
</feature>
<keyword evidence="4 7" id="KW-1133">Transmembrane helix</keyword>
<feature type="transmembrane region" description="Helical" evidence="7">
    <location>
        <begin position="260"/>
        <end position="277"/>
    </location>
</feature>
<dbReference type="PATRIC" id="fig|47853.6.peg.406"/>
<accession>A0A0D0WZP1</accession>
<feature type="transmembrane region" description="Helical" evidence="7">
    <location>
        <begin position="365"/>
        <end position="387"/>
    </location>
</feature>
<dbReference type="RefSeq" id="WP_043961074.1">
    <property type="nucleotide sequence ID" value="NZ_CBDRIS010000012.1"/>
</dbReference>
<feature type="region of interest" description="Disordered" evidence="6">
    <location>
        <begin position="469"/>
        <end position="497"/>
    </location>
</feature>
<dbReference type="PANTHER" id="PTHR30474">
    <property type="entry name" value="CELL CYCLE PROTEIN"/>
    <property type="match status" value="1"/>
</dbReference>
<feature type="transmembrane region" description="Helical" evidence="7">
    <location>
        <begin position="127"/>
        <end position="147"/>
    </location>
</feature>
<dbReference type="InterPro" id="IPR001182">
    <property type="entry name" value="FtsW/RodA"/>
</dbReference>
<organism evidence="8 9">
    <name type="scientific">Micromonospora haikouensis</name>
    <dbReference type="NCBI Taxonomy" id="686309"/>
    <lineage>
        <taxon>Bacteria</taxon>
        <taxon>Bacillati</taxon>
        <taxon>Actinomycetota</taxon>
        <taxon>Actinomycetes</taxon>
        <taxon>Micromonosporales</taxon>
        <taxon>Micromonosporaceae</taxon>
        <taxon>Micromonospora</taxon>
    </lineage>
</organism>
<dbReference type="GeneID" id="301309098"/>
<feature type="transmembrane region" description="Helical" evidence="7">
    <location>
        <begin position="237"/>
        <end position="254"/>
    </location>
</feature>
<dbReference type="GO" id="GO:0005886">
    <property type="term" value="C:plasma membrane"/>
    <property type="evidence" value="ECO:0007669"/>
    <property type="project" value="TreeGrafter"/>
</dbReference>
<sequence length="497" mass="52275">MTAAAAPAASPATTGEQPGVRLARSRRNAELSLLLLALVIVAAYGATVEATVLDTVTPDFWVPTAVLAGVFLALHVVIRFLAPYADPALLPAVALLNGIGVGFLRRLDLARAAPADRESLAIFAGNGGRQFAWTLASVMLAAGLLALMRDHRSVSRYAYTLGLAGIVLVMIPAVLPAKYSEIYGAKLWIIVPGVGQIQPGEFAKLALLAFFAYYLVRKREVLSLASHRFLGIDFPRGRDLGPVLAVWALSVLVLVFEKDLGTSLLYFGMFVVTLYIATERVSWLLIGLILFFGGAYLAYVLGGVVGGPFANFHLRAQIWLDPFADPYQDGYQLVQGLLALGSGGLFGAGPGGGEPLEIPEVQNDFIFAGIGEEIGLFGLSALLVVYLLIVERGLRAALAVRDSFGKLLAGGLAFTLGLQVFVIVGGISKLIPLTGQTTPFLSAGGSSLMANWLLIAVLLRVSDAARRPVTGGGGPAARPGGGPPEQLHGAPTEVIRP</sequence>
<evidence type="ECO:0000256" key="1">
    <source>
        <dbReference type="ARBA" id="ARBA00004141"/>
    </source>
</evidence>
<dbReference type="AlphaFoldDB" id="A0A0D0WZP1"/>
<proteinExistence type="predicted"/>
<comment type="subcellular location">
    <subcellularLocation>
        <location evidence="1">Membrane</location>
        <topology evidence="1">Multi-pass membrane protein</topology>
    </subcellularLocation>
</comment>